<proteinExistence type="predicted"/>
<name>A0AA36IEB9_9DINO</name>
<organism evidence="2 3">
    <name type="scientific">Effrenium voratum</name>
    <dbReference type="NCBI Taxonomy" id="2562239"/>
    <lineage>
        <taxon>Eukaryota</taxon>
        <taxon>Sar</taxon>
        <taxon>Alveolata</taxon>
        <taxon>Dinophyceae</taxon>
        <taxon>Suessiales</taxon>
        <taxon>Symbiodiniaceae</taxon>
        <taxon>Effrenium</taxon>
    </lineage>
</organism>
<feature type="compositionally biased region" description="Basic and acidic residues" evidence="1">
    <location>
        <begin position="89"/>
        <end position="104"/>
    </location>
</feature>
<comment type="caution">
    <text evidence="2">The sequence shown here is derived from an EMBL/GenBank/DDBJ whole genome shotgun (WGS) entry which is preliminary data.</text>
</comment>
<feature type="region of interest" description="Disordered" evidence="1">
    <location>
        <begin position="1"/>
        <end position="160"/>
    </location>
</feature>
<dbReference type="EMBL" id="CAUJNA010001279">
    <property type="protein sequence ID" value="CAJ1385747.1"/>
    <property type="molecule type" value="Genomic_DNA"/>
</dbReference>
<accession>A0AA36IEB9</accession>
<evidence type="ECO:0000256" key="1">
    <source>
        <dbReference type="SAM" id="MobiDB-lite"/>
    </source>
</evidence>
<keyword evidence="3" id="KW-1185">Reference proteome</keyword>
<gene>
    <name evidence="2" type="ORF">EVOR1521_LOCUS12288</name>
</gene>
<protein>
    <submittedName>
        <fullName evidence="2">Uncharacterized protein</fullName>
    </submittedName>
</protein>
<feature type="compositionally biased region" description="Polar residues" evidence="1">
    <location>
        <begin position="1"/>
        <end position="11"/>
    </location>
</feature>
<evidence type="ECO:0000313" key="2">
    <source>
        <dbReference type="EMBL" id="CAJ1385747.1"/>
    </source>
</evidence>
<feature type="compositionally biased region" description="Basic and acidic residues" evidence="1">
    <location>
        <begin position="114"/>
        <end position="135"/>
    </location>
</feature>
<sequence>MSSNLEEQQPVKQKVPGQSPLPQAELPQIPEFQRSQGRVSVKKLLKNKIMPKLNKPKLNKSQNPLPPAGEEPEVSDAAGTSPANSALGRDSEKNEAGRQLKPESEPDNLPELPGKPEEAKEEADPKEAEKPHEPSGPRAQHRRRRRRLSPEPQFSERLASRGAKFKNELAGTPLACDYFQSHFGDNSEALTTIFKSVMHRVEQVDPTFTYSRKPVATNVPDVPELGESLELNLMPWHLSFDPSLSLKGKSKMVYIKTCVTDFLERPYNSMAIQSYGVGHGIGFAKSLAIKMLLLGVVQMQLSDAELKVIAPQLKALFSFRCLYKTLGDEKQDRIQCLKDKFGEAARPRPDCIQVCTILQAQAREEGAQWEHAAARMISEFNKGSTNEVKQLSDLEMCIVKVLPSIEEDTLKMIDYHWQNHAIKTSALPYKVLATDAFMSGSKPKPSQDSKLWRDILSLSNEKRHWYITRKIRLYLFKIADAKRLRRKVSPNSIRDERDNDSAWAIACIFTHFQEAWSGLVTQSSLQRLQDNFCRGYLDTELLEKYRLMNPSLAATSFRFLAEVGYQVELAADLQKAELAQTKARLLKEQRQWMQFNESLEEFKLATVGMKQEHVDKQRDVQRAAIEDFADLFFPVRDLAEISHGLTFAEASIHKCCGKMSAPQEAVFKVYWLNSAVLGYDAVLGVSEAVAEYASHVASSPASSCILVAAPTAGAWGSEYHETAIVEATEKVRQLLQHSERRLLVREVCLPFQVDSIQAQSKRPGMHKIFLCVSDQCDASGQPVSKFTQSQLWKRQIVAGSIKVPMAAVKQMVDPRRSFVGASGLADNLNHARLDAALAVQRESPDSCQYLAAAMRWSFASAPSKEGKVRSQASCELANAACDQPKPRHDRGQQASLDKSKVHLTLGMAILAGGQFGLTSSADAAAMAKDVAAELAHACASSQSGSGACSVCEDGLQLQDVIEFRRAYHNLAVEGKSFLLSTCYAEGSASSDYTRVRWRFLGKRVCTRRLLKLLGTSARTFTKAVQGSIDKRQFNGRQATEASMSVNQFFLEVYHSAAEFLPEDPSYHVTNVDASINADELEGAPATASKPACHPTLPLLGWDPSESMVQDLGAAALGNPEPLPTRYVQHLKPVDLWWQYLAWALVRCPQSKTASWSTFWRAWQSSFLAVLCIIIDGLDKNKGVWPQYRWRKPKVLDKFNRPRITVHAAMAHGYTCDFYLADDEDFFHGASFFCEVLTRTLARVQRIAEGRGQRMPEHLVVQSDNTTAQAKNAEVPEELRLAILSLTCMTGMSAIVAGKGYDLHCELMSHVRNFKEWMDPMCVHPHNCWRARQGIESPHSFTFKLRMDLTQAEFSWLQQSPTDRGWPAHELDVFVVVKHYMASESPNGPPVLLIPNSRYLRMQQAAPQGSCYATHPMNEKRRKELRKLAEALETLSNEWAAEHSYFRAARELRLLANGRDALRSTDGFLEAASADRRAALEPSAAASVACFDKFTCCDCMALCQGQPLLSKSAGGVVANACQVQLRADCQSADTPRSENGNWCILREGFAGHWFEPPFLVHFRLSVRK</sequence>
<evidence type="ECO:0000313" key="3">
    <source>
        <dbReference type="Proteomes" id="UP001178507"/>
    </source>
</evidence>
<dbReference type="Proteomes" id="UP001178507">
    <property type="component" value="Unassembled WGS sequence"/>
</dbReference>
<reference evidence="2" key="1">
    <citation type="submission" date="2023-08" db="EMBL/GenBank/DDBJ databases">
        <authorList>
            <person name="Chen Y."/>
            <person name="Shah S."/>
            <person name="Dougan E. K."/>
            <person name="Thang M."/>
            <person name="Chan C."/>
        </authorList>
    </citation>
    <scope>NUCLEOTIDE SEQUENCE</scope>
</reference>